<dbReference type="EMBL" id="JBHRSZ010000007">
    <property type="protein sequence ID" value="MFC3152652.1"/>
    <property type="molecule type" value="Genomic_DNA"/>
</dbReference>
<gene>
    <name evidence="7" type="ORF">ACFOEK_16570</name>
</gene>
<name>A0ABV7HMU4_9GAMM</name>
<comment type="caution">
    <text evidence="7">The sequence shown here is derived from an EMBL/GenBank/DDBJ whole genome shotgun (WGS) entry which is preliminary data.</text>
</comment>
<sequence>MEKAFSQHNHHHCQASAVEQARSLCEKEGVRFTKLREQVFELIWQSHKPITAYQLLDQIKDSDFSATPPTVYRTLDFLLEQGLIHRINSLNAFIGCCHPGDRHTGTFIICEECEQAEEVNNRDIRNVIKSVSDAHHFEMKSYVTEIYGICPQCQSTASEHTSEGNHA</sequence>
<evidence type="ECO:0000256" key="2">
    <source>
        <dbReference type="ARBA" id="ARBA00022491"/>
    </source>
</evidence>
<dbReference type="PANTHER" id="PTHR33202:SF6">
    <property type="entry name" value="ZINC UPTAKE REGULATION PROTEIN"/>
    <property type="match status" value="1"/>
</dbReference>
<dbReference type="InterPro" id="IPR036390">
    <property type="entry name" value="WH_DNA-bd_sf"/>
</dbReference>
<keyword evidence="2" id="KW-0678">Repressor</keyword>
<dbReference type="InterPro" id="IPR002481">
    <property type="entry name" value="FUR"/>
</dbReference>
<dbReference type="SUPFAM" id="SSF46785">
    <property type="entry name" value="Winged helix' DNA-binding domain"/>
    <property type="match status" value="1"/>
</dbReference>
<keyword evidence="5" id="KW-0238">DNA-binding</keyword>
<dbReference type="Gene3D" id="1.10.10.10">
    <property type="entry name" value="Winged helix-like DNA-binding domain superfamily/Winged helix DNA-binding domain"/>
    <property type="match status" value="1"/>
</dbReference>
<proteinExistence type="inferred from homology"/>
<dbReference type="Pfam" id="PF01475">
    <property type="entry name" value="FUR"/>
    <property type="match status" value="1"/>
</dbReference>
<evidence type="ECO:0000256" key="1">
    <source>
        <dbReference type="ARBA" id="ARBA00007957"/>
    </source>
</evidence>
<keyword evidence="4" id="KW-0805">Transcription regulation</keyword>
<dbReference type="InterPro" id="IPR043135">
    <property type="entry name" value="Fur_C"/>
</dbReference>
<dbReference type="InterPro" id="IPR036388">
    <property type="entry name" value="WH-like_DNA-bd_sf"/>
</dbReference>
<reference evidence="8" key="1">
    <citation type="journal article" date="2019" name="Int. J. Syst. Evol. Microbiol.">
        <title>The Global Catalogue of Microorganisms (GCM) 10K type strain sequencing project: providing services to taxonomists for standard genome sequencing and annotation.</title>
        <authorList>
            <consortium name="The Broad Institute Genomics Platform"/>
            <consortium name="The Broad Institute Genome Sequencing Center for Infectious Disease"/>
            <person name="Wu L."/>
            <person name="Ma J."/>
        </authorList>
    </citation>
    <scope>NUCLEOTIDE SEQUENCE [LARGE SCALE GENOMIC DNA]</scope>
    <source>
        <strain evidence="8">KCTC 52438</strain>
    </source>
</reference>
<evidence type="ECO:0000313" key="7">
    <source>
        <dbReference type="EMBL" id="MFC3152652.1"/>
    </source>
</evidence>
<dbReference type="PANTHER" id="PTHR33202">
    <property type="entry name" value="ZINC UPTAKE REGULATION PROTEIN"/>
    <property type="match status" value="1"/>
</dbReference>
<keyword evidence="8" id="KW-1185">Reference proteome</keyword>
<keyword evidence="6" id="KW-0804">Transcription</keyword>
<comment type="similarity">
    <text evidence="1">Belongs to the Fur family.</text>
</comment>
<dbReference type="Gene3D" id="3.30.1490.190">
    <property type="match status" value="1"/>
</dbReference>
<dbReference type="RefSeq" id="WP_386722579.1">
    <property type="nucleotide sequence ID" value="NZ_JBHRSZ010000007.1"/>
</dbReference>
<evidence type="ECO:0000256" key="5">
    <source>
        <dbReference type="ARBA" id="ARBA00023125"/>
    </source>
</evidence>
<accession>A0ABV7HMU4</accession>
<dbReference type="CDD" id="cd07153">
    <property type="entry name" value="Fur_like"/>
    <property type="match status" value="1"/>
</dbReference>
<protein>
    <submittedName>
        <fullName evidence="7">Fur family transcriptional regulator</fullName>
    </submittedName>
</protein>
<evidence type="ECO:0000313" key="8">
    <source>
        <dbReference type="Proteomes" id="UP001595476"/>
    </source>
</evidence>
<evidence type="ECO:0000256" key="3">
    <source>
        <dbReference type="ARBA" id="ARBA00022833"/>
    </source>
</evidence>
<keyword evidence="3" id="KW-0862">Zinc</keyword>
<evidence type="ECO:0000256" key="4">
    <source>
        <dbReference type="ARBA" id="ARBA00023015"/>
    </source>
</evidence>
<evidence type="ECO:0000256" key="6">
    <source>
        <dbReference type="ARBA" id="ARBA00023163"/>
    </source>
</evidence>
<dbReference type="Proteomes" id="UP001595476">
    <property type="component" value="Unassembled WGS sequence"/>
</dbReference>
<organism evidence="7 8">
    <name type="scientific">Litoribrevibacter euphylliae</name>
    <dbReference type="NCBI Taxonomy" id="1834034"/>
    <lineage>
        <taxon>Bacteria</taxon>
        <taxon>Pseudomonadati</taxon>
        <taxon>Pseudomonadota</taxon>
        <taxon>Gammaproteobacteria</taxon>
        <taxon>Oceanospirillales</taxon>
        <taxon>Oceanospirillaceae</taxon>
        <taxon>Litoribrevibacter</taxon>
    </lineage>
</organism>